<dbReference type="EMBL" id="JACMHY010000007">
    <property type="protein sequence ID" value="MBC2866957.1"/>
    <property type="molecule type" value="Genomic_DNA"/>
</dbReference>
<dbReference type="Proteomes" id="UP000517694">
    <property type="component" value="Unassembled WGS sequence"/>
</dbReference>
<organism evidence="1 2">
    <name type="scientific">Streptomyces mexicanus</name>
    <dbReference type="NCBI Taxonomy" id="178566"/>
    <lineage>
        <taxon>Bacteria</taxon>
        <taxon>Bacillati</taxon>
        <taxon>Actinomycetota</taxon>
        <taxon>Actinomycetes</taxon>
        <taxon>Kitasatosporales</taxon>
        <taxon>Streptomycetaceae</taxon>
        <taxon>Streptomyces</taxon>
    </lineage>
</organism>
<keyword evidence="2" id="KW-1185">Reference proteome</keyword>
<dbReference type="InterPro" id="IPR041881">
    <property type="entry name" value="PqqD_sf"/>
</dbReference>
<proteinExistence type="predicted"/>
<dbReference type="Gene3D" id="1.10.10.1150">
    <property type="entry name" value="Coenzyme PQQ synthesis protein D (PqqD)"/>
    <property type="match status" value="1"/>
</dbReference>
<dbReference type="NCBIfam" id="NF033530">
    <property type="entry name" value="lasso_PqqD_Strm"/>
    <property type="match status" value="1"/>
</dbReference>
<name>A0A7X1I1E0_9ACTN</name>
<dbReference type="OrthoDB" id="5195143at2"/>
<sequence length="80" mass="8673">MTACDTEDGTVLLDERTGRYWQLNTTGAHILRRLLDGATPAQISEELAATTDASRQRVATDVTTLLNRLTAARLTEGAGR</sequence>
<dbReference type="InterPro" id="IPR008792">
    <property type="entry name" value="PQQD"/>
</dbReference>
<gene>
    <name evidence="1" type="ORF">H1R13_18880</name>
</gene>
<dbReference type="Pfam" id="PF05402">
    <property type="entry name" value="PqqD"/>
    <property type="match status" value="1"/>
</dbReference>
<comment type="caution">
    <text evidence="1">The sequence shown here is derived from an EMBL/GenBank/DDBJ whole genome shotgun (WGS) entry which is preliminary data.</text>
</comment>
<evidence type="ECO:0000313" key="2">
    <source>
        <dbReference type="Proteomes" id="UP000517694"/>
    </source>
</evidence>
<evidence type="ECO:0000313" key="1">
    <source>
        <dbReference type="EMBL" id="MBC2866957.1"/>
    </source>
</evidence>
<reference evidence="1 2" key="1">
    <citation type="submission" date="2020-08" db="EMBL/GenBank/DDBJ databases">
        <title>Whole-Genome Sequence of French Clinical Streptomyces mexicanus Strain Q0842.</title>
        <authorList>
            <person name="Boxberger M."/>
            <person name="La Scola B."/>
        </authorList>
    </citation>
    <scope>NUCLEOTIDE SEQUENCE [LARGE SCALE GENOMIC DNA]</scope>
    <source>
        <strain evidence="1 2">Marseille-Q0842</strain>
    </source>
</reference>
<protein>
    <submittedName>
        <fullName evidence="1">Lasso peptide biosynthesis PqqD family chaperone</fullName>
    </submittedName>
</protein>
<dbReference type="AlphaFoldDB" id="A0A7X1I1E0"/>
<accession>A0A7X1I1E0</accession>